<keyword evidence="1" id="KW-1133">Transmembrane helix</keyword>
<dbReference type="RefSeq" id="WP_132084876.1">
    <property type="nucleotide sequence ID" value="NZ_SLUK01000009.1"/>
</dbReference>
<dbReference type="Proteomes" id="UP000294682">
    <property type="component" value="Unassembled WGS sequence"/>
</dbReference>
<evidence type="ECO:0000313" key="3">
    <source>
        <dbReference type="EMBL" id="TCL42567.1"/>
    </source>
</evidence>
<gene>
    <name evidence="3" type="ORF">EDD78_10932</name>
</gene>
<organism evidence="3 4">
    <name type="scientific">Harryflintia acetispora</name>
    <dbReference type="NCBI Taxonomy" id="1849041"/>
    <lineage>
        <taxon>Bacteria</taxon>
        <taxon>Bacillati</taxon>
        <taxon>Bacillota</taxon>
        <taxon>Clostridia</taxon>
        <taxon>Eubacteriales</taxon>
        <taxon>Oscillospiraceae</taxon>
        <taxon>Harryflintia</taxon>
    </lineage>
</organism>
<feature type="transmembrane region" description="Helical" evidence="1">
    <location>
        <begin position="486"/>
        <end position="514"/>
    </location>
</feature>
<keyword evidence="4" id="KW-1185">Reference proteome</keyword>
<proteinExistence type="predicted"/>
<feature type="domain" description="Spore protein YkvP/CgeB glycosyl transferase-like" evidence="2">
    <location>
        <begin position="239"/>
        <end position="377"/>
    </location>
</feature>
<keyword evidence="3" id="KW-0808">Transferase</keyword>
<evidence type="ECO:0000259" key="2">
    <source>
        <dbReference type="Pfam" id="PF13524"/>
    </source>
</evidence>
<evidence type="ECO:0000256" key="1">
    <source>
        <dbReference type="SAM" id="Phobius"/>
    </source>
</evidence>
<dbReference type="Pfam" id="PF13524">
    <property type="entry name" value="Glyco_trans_1_2"/>
    <property type="match status" value="1"/>
</dbReference>
<name>A0A9X8Y7P6_9FIRM</name>
<dbReference type="GO" id="GO:0016740">
    <property type="term" value="F:transferase activity"/>
    <property type="evidence" value="ECO:0007669"/>
    <property type="project" value="UniProtKB-KW"/>
</dbReference>
<evidence type="ECO:0000313" key="4">
    <source>
        <dbReference type="Proteomes" id="UP000294682"/>
    </source>
</evidence>
<reference evidence="3 4" key="1">
    <citation type="submission" date="2019-03" db="EMBL/GenBank/DDBJ databases">
        <title>Genomic Encyclopedia of Type Strains, Phase IV (KMG-IV): sequencing the most valuable type-strain genomes for metagenomic binning, comparative biology and taxonomic classification.</title>
        <authorList>
            <person name="Goeker M."/>
        </authorList>
    </citation>
    <scope>NUCLEOTIDE SEQUENCE [LARGE SCALE GENOMIC DNA]</scope>
    <source>
        <strain evidence="3 4">DSM 100433</strain>
    </source>
</reference>
<feature type="transmembrane region" description="Helical" evidence="1">
    <location>
        <begin position="454"/>
        <end position="480"/>
    </location>
</feature>
<dbReference type="InterPro" id="IPR055259">
    <property type="entry name" value="YkvP/CgeB_Glyco_trans-like"/>
</dbReference>
<dbReference type="AlphaFoldDB" id="A0A9X8Y7P6"/>
<keyword evidence="1" id="KW-0472">Membrane</keyword>
<dbReference type="EMBL" id="SLUK01000009">
    <property type="protein sequence ID" value="TCL42567.1"/>
    <property type="molecule type" value="Genomic_DNA"/>
</dbReference>
<keyword evidence="1" id="KW-0812">Transmembrane</keyword>
<protein>
    <submittedName>
        <fullName evidence="3">Glycosyl transferase family 1</fullName>
    </submittedName>
</protein>
<sequence>MARIIVSYYKMQEVEINSRMYYFEAFAKELKEQGNDVFILNTAYFNQYNSNIVHKKHLNKLLLDAAIHFDPELIITFNHRIPKSFLEYFDLPIIIWDGDSPEYLCDSEYIKANIGRYKIFTITNSWNSQYLSWGFSPSNIFYMPNATSIKAVPMEQTMNVSFLGARLWTDLTVSRNLKRNDLLTEFKSIVEESLTTGNVNPDYYLNKYLKGEKELYGWDKKKIYSLFDYRWLTLSNMLDLGLTISGHHARWNDFAEFMPQLVAAYNPQRVWTLEENCSFYNSSKVSLCPMHPQAAGHAFSWRAFDVMASNACLLASESSELRDLTKGYLEIPTFSSPYDARTLCKQLLLDNNRRREYVAKSQQYIEENARWVYRFRDAQDILHIPLVELNREGQLVDILVEDEDIVCCLNAHSPDVDKTSMPCFLFNRNADICDLKVNLQRIFEKRNIKRGMKVGLGCVIIAALLRLTQTAGTIIPLFTALFSYTFFIYLSVALCWIGFFMIAAECIVVSMKLVAKFQTYFKRRNGGMSI</sequence>
<comment type="caution">
    <text evidence="3">The sequence shown here is derived from an EMBL/GenBank/DDBJ whole genome shotgun (WGS) entry which is preliminary data.</text>
</comment>
<accession>A0A9X8Y7P6</accession>